<feature type="signal peptide" evidence="1">
    <location>
        <begin position="1"/>
        <end position="17"/>
    </location>
</feature>
<dbReference type="EMBL" id="JABBCQ020000031">
    <property type="protein sequence ID" value="MBI1626969.1"/>
    <property type="molecule type" value="Genomic_DNA"/>
</dbReference>
<evidence type="ECO:0008006" key="4">
    <source>
        <dbReference type="Google" id="ProtNLM"/>
    </source>
</evidence>
<protein>
    <recommendedName>
        <fullName evidence="4">Lipoprotein</fullName>
    </recommendedName>
</protein>
<feature type="chain" id="PRO_5033036686" description="Lipoprotein" evidence="1">
    <location>
        <begin position="18"/>
        <end position="127"/>
    </location>
</feature>
<comment type="caution">
    <text evidence="2">The sequence shown here is derived from an EMBL/GenBank/DDBJ whole genome shotgun (WGS) entry which is preliminary data.</text>
</comment>
<accession>A0A843BH93</accession>
<evidence type="ECO:0000313" key="2">
    <source>
        <dbReference type="EMBL" id="MBI1626969.1"/>
    </source>
</evidence>
<evidence type="ECO:0000256" key="1">
    <source>
        <dbReference type="SAM" id="SignalP"/>
    </source>
</evidence>
<dbReference type="PROSITE" id="PS51257">
    <property type="entry name" value="PROKAR_LIPOPROTEIN"/>
    <property type="match status" value="1"/>
</dbReference>
<dbReference type="AlphaFoldDB" id="A0A843BH93"/>
<reference evidence="2" key="1">
    <citation type="submission" date="2020-12" db="EMBL/GenBank/DDBJ databases">
        <title>Comamonas sp. nov., isolated from stream water.</title>
        <authorList>
            <person name="Park K.-H."/>
        </authorList>
    </citation>
    <scope>NUCLEOTIDE SEQUENCE</scope>
    <source>
        <strain evidence="2">EJ-4</strain>
    </source>
</reference>
<dbReference type="Proteomes" id="UP000530032">
    <property type="component" value="Unassembled WGS sequence"/>
</dbReference>
<keyword evidence="3" id="KW-1185">Reference proteome</keyword>
<proteinExistence type="predicted"/>
<keyword evidence="1" id="KW-0732">Signal</keyword>
<dbReference type="RefSeq" id="WP_198462316.1">
    <property type="nucleotide sequence ID" value="NZ_JABBCQ020000031.1"/>
</dbReference>
<gene>
    <name evidence="2" type="ORF">HF327_021080</name>
</gene>
<evidence type="ECO:0000313" key="3">
    <source>
        <dbReference type="Proteomes" id="UP000530032"/>
    </source>
</evidence>
<name>A0A843BH93_9BURK</name>
<organism evidence="2 3">
    <name type="scientific">Comamonas suwonensis</name>
    <dbReference type="NCBI Taxonomy" id="2606214"/>
    <lineage>
        <taxon>Bacteria</taxon>
        <taxon>Pseudomonadati</taxon>
        <taxon>Pseudomonadota</taxon>
        <taxon>Betaproteobacteria</taxon>
        <taxon>Burkholderiales</taxon>
        <taxon>Comamonadaceae</taxon>
        <taxon>Comamonas</taxon>
    </lineage>
</organism>
<sequence length="127" mass="13970">MKKVLLIAIAYVLTACSGSDSSLINTTQQAVRAKLKDPDSAKFGEAFIVPKEEESTKYTNVRSVCGDVAAKNSYGAYDGRIRFMGLYGKPIGGNEMELLELEIEPQPNNKIFEVVHWQVDCIKKPAA</sequence>